<evidence type="ECO:0000313" key="4">
    <source>
        <dbReference type="EMBL" id="EXC27867.1"/>
    </source>
</evidence>
<dbReference type="EMBL" id="KE346156">
    <property type="protein sequence ID" value="EXC27867.1"/>
    <property type="molecule type" value="Genomic_DNA"/>
</dbReference>
<feature type="region of interest" description="Disordered" evidence="1">
    <location>
        <begin position="52"/>
        <end position="74"/>
    </location>
</feature>
<accession>W9SUL1</accession>
<proteinExistence type="predicted"/>
<reference evidence="5" key="1">
    <citation type="submission" date="2013-01" db="EMBL/GenBank/DDBJ databases">
        <title>Draft Genome Sequence of a Mulberry Tree, Morus notabilis C.K. Schneid.</title>
        <authorList>
            <person name="He N."/>
            <person name="Zhao S."/>
        </authorList>
    </citation>
    <scope>NUCLEOTIDE SEQUENCE</scope>
</reference>
<evidence type="ECO:0000313" key="3">
    <source>
        <dbReference type="EMBL" id="EXC27864.1"/>
    </source>
</evidence>
<evidence type="ECO:0000256" key="1">
    <source>
        <dbReference type="SAM" id="MobiDB-lite"/>
    </source>
</evidence>
<dbReference type="AlphaFoldDB" id="W9SUL1"/>
<keyword evidence="5" id="KW-1185">Reference proteome</keyword>
<evidence type="ECO:0000313" key="2">
    <source>
        <dbReference type="EMBL" id="EXC27861.1"/>
    </source>
</evidence>
<organism evidence="2 5">
    <name type="scientific">Morus notabilis</name>
    <dbReference type="NCBI Taxonomy" id="981085"/>
    <lineage>
        <taxon>Eukaryota</taxon>
        <taxon>Viridiplantae</taxon>
        <taxon>Streptophyta</taxon>
        <taxon>Embryophyta</taxon>
        <taxon>Tracheophyta</taxon>
        <taxon>Spermatophyta</taxon>
        <taxon>Magnoliopsida</taxon>
        <taxon>eudicotyledons</taxon>
        <taxon>Gunneridae</taxon>
        <taxon>Pentapetalae</taxon>
        <taxon>rosids</taxon>
        <taxon>fabids</taxon>
        <taxon>Rosales</taxon>
        <taxon>Moraceae</taxon>
        <taxon>Moreae</taxon>
        <taxon>Morus</taxon>
    </lineage>
</organism>
<sequence length="74" mass="7986">MSSSRNPKVIKISELVREPSKEEEATKSVTDAEMAKVIEYCKTISKPPPSLRPVETLTNLKPSSSTTTGILGPA</sequence>
<dbReference type="Proteomes" id="UP000030645">
    <property type="component" value="Unassembled WGS sequence"/>
</dbReference>
<gene>
    <name evidence="2" type="ORF">L484_009183</name>
    <name evidence="3" type="ORF">L484_009186</name>
    <name evidence="4" type="ORF">L484_009189</name>
</gene>
<protein>
    <submittedName>
        <fullName evidence="2">Uncharacterized protein</fullName>
    </submittedName>
</protein>
<feature type="compositionally biased region" description="Polar residues" evidence="1">
    <location>
        <begin position="56"/>
        <end position="74"/>
    </location>
</feature>
<dbReference type="EMBL" id="KE346156">
    <property type="protein sequence ID" value="EXC27864.1"/>
    <property type="molecule type" value="Genomic_DNA"/>
</dbReference>
<reference evidence="2" key="2">
    <citation type="submission" date="2013-06" db="EMBL/GenBank/DDBJ databases">
        <title>Draft Genome Sequence of a Mulberry Tree, Morus notabilis C.K. Schn.</title>
        <authorList>
            <person name="He N."/>
            <person name="Zhao S."/>
        </authorList>
    </citation>
    <scope>NUCLEOTIDE SEQUENCE</scope>
</reference>
<dbReference type="EMBL" id="KE346156">
    <property type="protein sequence ID" value="EXC27861.1"/>
    <property type="molecule type" value="Genomic_DNA"/>
</dbReference>
<name>W9SUL1_9ROSA</name>
<evidence type="ECO:0000313" key="5">
    <source>
        <dbReference type="Proteomes" id="UP000030645"/>
    </source>
</evidence>